<dbReference type="HOGENOM" id="CLU_126515_4_0_12"/>
<dbReference type="CDD" id="cd02980">
    <property type="entry name" value="TRX_Fd_family"/>
    <property type="match status" value="1"/>
</dbReference>
<dbReference type="OrthoDB" id="9800692at2"/>
<keyword evidence="2" id="KW-1185">Reference proteome</keyword>
<evidence type="ECO:0000313" key="2">
    <source>
        <dbReference type="Proteomes" id="UP000005632"/>
    </source>
</evidence>
<evidence type="ECO:0000313" key="1">
    <source>
        <dbReference type="EMBL" id="AEV30238.1"/>
    </source>
</evidence>
<organism evidence="1 2">
    <name type="scientific">Sphaerochaeta pleomorpha (strain ATCC BAA-1885 / DSM 22778 / Grapes)</name>
    <dbReference type="NCBI Taxonomy" id="158190"/>
    <lineage>
        <taxon>Bacteria</taxon>
        <taxon>Pseudomonadati</taxon>
        <taxon>Spirochaetota</taxon>
        <taxon>Spirochaetia</taxon>
        <taxon>Spirochaetales</taxon>
        <taxon>Sphaerochaetaceae</taxon>
        <taxon>Sphaerochaeta</taxon>
    </lineage>
</organism>
<dbReference type="STRING" id="158190.SpiGrapes_2477"/>
<dbReference type="Gene3D" id="3.40.30.10">
    <property type="entry name" value="Glutaredoxin"/>
    <property type="match status" value="1"/>
</dbReference>
<proteinExistence type="predicted"/>
<reference evidence="1 2" key="1">
    <citation type="submission" date="2011-11" db="EMBL/GenBank/DDBJ databases">
        <title>Complete sequence of Spirochaeta sp. grapes.</title>
        <authorList>
            <consortium name="US DOE Joint Genome Institute"/>
            <person name="Lucas S."/>
            <person name="Han J."/>
            <person name="Lapidus A."/>
            <person name="Cheng J.-F."/>
            <person name="Goodwin L."/>
            <person name="Pitluck S."/>
            <person name="Peters L."/>
            <person name="Ovchinnikova G."/>
            <person name="Munk A.C."/>
            <person name="Detter J.C."/>
            <person name="Han C."/>
            <person name="Tapia R."/>
            <person name="Land M."/>
            <person name="Hauser L."/>
            <person name="Kyrpides N."/>
            <person name="Ivanova N."/>
            <person name="Pagani I."/>
            <person name="Ritalahtilisa K."/>
            <person name="Loeffler F."/>
            <person name="Woyke T."/>
        </authorList>
    </citation>
    <scope>NUCLEOTIDE SEQUENCE [LARGE SCALE GENOMIC DNA]</scope>
    <source>
        <strain evidence="2">ATCC BAA-1885 / DSM 22778 / Grapes</strain>
    </source>
</reference>
<dbReference type="AlphaFoldDB" id="G8QTJ7"/>
<dbReference type="InterPro" id="IPR036249">
    <property type="entry name" value="Thioredoxin-like_sf"/>
</dbReference>
<sequence length="134" mass="14623">MGKMTLEELRKLRETKQSALQKRDIEGKDCQVVVGMGTCGIAAGAKVVLDAFLQILDEHKITNVSVTQTGCMGLCYVEPTIEVLVPGMPDVIYGKVDAATVKKIVEQHIIAKQLVTDHLFDRPAADIMKKDGGR</sequence>
<gene>
    <name evidence="1" type="ordered locus">SpiGrapes_2477</name>
</gene>
<protein>
    <submittedName>
        <fullName evidence="1">Ferredoxin</fullName>
    </submittedName>
</protein>
<dbReference type="RefSeq" id="WP_014271078.1">
    <property type="nucleotide sequence ID" value="NC_016633.1"/>
</dbReference>
<dbReference type="SUPFAM" id="SSF52833">
    <property type="entry name" value="Thioredoxin-like"/>
    <property type="match status" value="1"/>
</dbReference>
<dbReference type="Proteomes" id="UP000005632">
    <property type="component" value="Chromosome"/>
</dbReference>
<name>G8QTJ7_SPHPG</name>
<accession>G8QTJ7</accession>
<dbReference type="eggNOG" id="COG3411">
    <property type="taxonomic scope" value="Bacteria"/>
</dbReference>
<dbReference type="EMBL" id="CP003155">
    <property type="protein sequence ID" value="AEV30238.1"/>
    <property type="molecule type" value="Genomic_DNA"/>
</dbReference>
<dbReference type="KEGG" id="sgp:SpiGrapes_2477"/>